<reference evidence="2" key="1">
    <citation type="journal article" date="2020" name="Nature">
        <title>Giant virus diversity and host interactions through global metagenomics.</title>
        <authorList>
            <person name="Schulz F."/>
            <person name="Roux S."/>
            <person name="Paez-Espino D."/>
            <person name="Jungbluth S."/>
            <person name="Walsh D.A."/>
            <person name="Denef V.J."/>
            <person name="McMahon K.D."/>
            <person name="Konstantinidis K.T."/>
            <person name="Eloe-Fadrosh E.A."/>
            <person name="Kyrpides N.C."/>
            <person name="Woyke T."/>
        </authorList>
    </citation>
    <scope>NUCLEOTIDE SEQUENCE</scope>
    <source>
        <strain evidence="2">GVMAG-M-3300023184-68</strain>
    </source>
</reference>
<evidence type="ECO:0000256" key="1">
    <source>
        <dbReference type="SAM" id="Phobius"/>
    </source>
</evidence>
<organism evidence="2">
    <name type="scientific">viral metagenome</name>
    <dbReference type="NCBI Taxonomy" id="1070528"/>
    <lineage>
        <taxon>unclassified sequences</taxon>
        <taxon>metagenomes</taxon>
        <taxon>organismal metagenomes</taxon>
    </lineage>
</organism>
<sequence>MDIVVPIFISLLFFLVKFIEMKYINKEVKPLKFMIRDTLIVFVVSVSSLFLYGRFQIPIQEFMNVVTNTKTIPMEIHPEIFTDNPGF</sequence>
<keyword evidence="1" id="KW-0812">Transmembrane</keyword>
<protein>
    <submittedName>
        <fullName evidence="2">Uncharacterized protein</fullName>
    </submittedName>
</protein>
<keyword evidence="1" id="KW-1133">Transmembrane helix</keyword>
<dbReference type="AlphaFoldDB" id="A0A6C0ICL8"/>
<proteinExistence type="predicted"/>
<dbReference type="EMBL" id="MN740154">
    <property type="protein sequence ID" value="QHT90499.1"/>
    <property type="molecule type" value="Genomic_DNA"/>
</dbReference>
<keyword evidence="1" id="KW-0472">Membrane</keyword>
<name>A0A6C0ICL8_9ZZZZ</name>
<feature type="transmembrane region" description="Helical" evidence="1">
    <location>
        <begin position="34"/>
        <end position="53"/>
    </location>
</feature>
<accession>A0A6C0ICL8</accession>
<evidence type="ECO:0000313" key="2">
    <source>
        <dbReference type="EMBL" id="QHT90499.1"/>
    </source>
</evidence>